<accession>A0A6L9E6L0</accession>
<comment type="caution">
    <text evidence="1">The sequence shown here is derived from an EMBL/GenBank/DDBJ whole genome shotgun (WGS) entry which is preliminary data.</text>
</comment>
<evidence type="ECO:0000313" key="2">
    <source>
        <dbReference type="Proteomes" id="UP000475249"/>
    </source>
</evidence>
<dbReference type="EMBL" id="WXYO01000001">
    <property type="protein sequence ID" value="NAS10365.1"/>
    <property type="molecule type" value="Genomic_DNA"/>
</dbReference>
<dbReference type="InterPro" id="IPR011889">
    <property type="entry name" value="Liste_lipo_26"/>
</dbReference>
<sequence length="1032" mass="109564">MRAKHLGVPKWPIITVVSCLFITTGLFAQGEFITTWNTTNPGTSDANSITIPASGTYDVDLGNDGSYELLNQSGSITIDVTTYNYTAGEIQLAIRNAVSGSGALSRIYFNNAGDRQKLLSVDQWGSSISWSTMEGAFWGCTNLEVKASDAPDLGNLTSLYTMFAGCTALTGETGLSTWNTAAVTNMAFMFYQASAFNGDISSWNVESVTNMGYLFAGATSFNSDIGSWNTVNATDMSQMFFQATSFDRDIGSWNTGKVTTMWAMFALASVFDQDISSWNTSGVTNMSYMFRNASRFNQNIGSWDTANVTDMAFMFGNATAFDQDISSWNTSSVTGMSSMFYEAVAFNQDIGSWDTGNVTGMAYMFFDANSFNGNIGSWNTSSVTSMDSMFRKARAFNQDISSWDVGNVTDMGSMFLAANDFNGNISAWNTSNVTDMVEMFRAAGAFNQNIGSWNLSKITDMEGMFRAARAFDQDISSWNTSGVINTTAMFWDAKAFNQDLGDWDLGQLTNGSLMFNGSGLSTANWDATLIGWHNQNFSNSATIGASGLTYCEAATERAALTLNITGDSLEADPPTAVCREATLQLGTGGTATLDTALVDDGSSDACGDVSLEVSKSSFTTDDLGANTVTLTVTSDKDSKTDSCDTTVTVVDSTSLFVTTWNTSNTGTSDGNSITIPALGTYDVDLGNDGSYELLDQTGSITVDVTAYGYTAGQIQVALRNAITVNGTGTLNGIQFNNTGDKLKLLSIDQWGSSIAWSTLSGAFHGCTNLEGKASDVPDLSNVTDMSNMFNGASSFNQDLGNWDIGQLTNGTGMLNGSGLSMENWDDTLIGWHNQGFTNTVTIGASGLYYCKAGAERAAMTLSFSGDSAEDIAPTASNPTSVSVKCSSDVPAVDLAVVTDEADNCTASPTVTFVSDVSDGNSNPEVITRTYRITDEAGNSTDVTQTITIEDATAPTASNPTALSVQCSSDVPAADIAVVTDEADNCTASPTVTFVSDVSDGNSNPEVITRTYRITDEAGNSTDVTQTITIEDT</sequence>
<name>A0A6L9E6L0_9FLAO</name>
<dbReference type="RefSeq" id="WP_161433183.1">
    <property type="nucleotide sequence ID" value="NZ_WXYO01000001.1"/>
</dbReference>
<organism evidence="1 2">
    <name type="scientific">Poritiphilus flavus</name>
    <dbReference type="NCBI Taxonomy" id="2697053"/>
    <lineage>
        <taxon>Bacteria</taxon>
        <taxon>Pseudomonadati</taxon>
        <taxon>Bacteroidota</taxon>
        <taxon>Flavobacteriia</taxon>
        <taxon>Flavobacteriales</taxon>
        <taxon>Flavobacteriaceae</taxon>
        <taxon>Poritiphilus</taxon>
    </lineage>
</organism>
<dbReference type="Pfam" id="PF03382">
    <property type="entry name" value="DUF285"/>
    <property type="match status" value="3"/>
</dbReference>
<keyword evidence="2" id="KW-1185">Reference proteome</keyword>
<protein>
    <submittedName>
        <fullName evidence="1">BspA family leucine-rich repeat surface protein</fullName>
    </submittedName>
</protein>
<dbReference type="NCBIfam" id="TIGR02167">
    <property type="entry name" value="Liste_lipo_26"/>
    <property type="match status" value="11"/>
</dbReference>
<reference evidence="1 2" key="1">
    <citation type="submission" date="2020-01" db="EMBL/GenBank/DDBJ databases">
        <title>Bacteria diversity of Porities sp.</title>
        <authorList>
            <person name="Wang G."/>
        </authorList>
    </citation>
    <scope>NUCLEOTIDE SEQUENCE [LARGE SCALE GENOMIC DNA]</scope>
    <source>
        <strain evidence="1 2">R33</strain>
    </source>
</reference>
<dbReference type="InterPro" id="IPR005046">
    <property type="entry name" value="DUF285"/>
</dbReference>
<evidence type="ECO:0000313" key="1">
    <source>
        <dbReference type="EMBL" id="NAS10365.1"/>
    </source>
</evidence>
<feature type="non-terminal residue" evidence="1">
    <location>
        <position position="1032"/>
    </location>
</feature>
<dbReference type="Proteomes" id="UP000475249">
    <property type="component" value="Unassembled WGS sequence"/>
</dbReference>
<gene>
    <name evidence="1" type="ORF">GTQ38_00005</name>
</gene>
<proteinExistence type="predicted"/>
<dbReference type="AlphaFoldDB" id="A0A6L9E6L0"/>